<name>A0A1X7PGX1_9MICO</name>
<proteinExistence type="inferred from homology"/>
<keyword evidence="8" id="KW-1185">Reference proteome</keyword>
<comment type="similarity">
    <text evidence="3">Belongs to the metallo-dependent hydrolases superfamily. Uronate isomerase family.</text>
</comment>
<organism evidence="7 8">
    <name type="scientific">Rathayibacter oskolensis</name>
    <dbReference type="NCBI Taxonomy" id="1891671"/>
    <lineage>
        <taxon>Bacteria</taxon>
        <taxon>Bacillati</taxon>
        <taxon>Actinomycetota</taxon>
        <taxon>Actinomycetes</taxon>
        <taxon>Micrococcales</taxon>
        <taxon>Microbacteriaceae</taxon>
        <taxon>Rathayibacter</taxon>
    </lineage>
</organism>
<dbReference type="GO" id="GO:0008880">
    <property type="term" value="F:glucuronate isomerase activity"/>
    <property type="evidence" value="ECO:0007669"/>
    <property type="project" value="UniProtKB-EC"/>
</dbReference>
<protein>
    <recommendedName>
        <fullName evidence="5">Uronate isomerase</fullName>
        <ecNumber evidence="4">5.3.1.12</ecNumber>
    </recommendedName>
</protein>
<dbReference type="PANTHER" id="PTHR30068">
    <property type="entry name" value="URONATE ISOMERASE"/>
    <property type="match status" value="1"/>
</dbReference>
<dbReference type="EMBL" id="FXBM01000004">
    <property type="protein sequence ID" value="SMH50573.1"/>
    <property type="molecule type" value="Genomic_DNA"/>
</dbReference>
<dbReference type="Proteomes" id="UP000193711">
    <property type="component" value="Unassembled WGS sequence"/>
</dbReference>
<sequence>MSTSVEPLTLDPDRLFPSDPVTRGIARDVYAGIADLPIVSPHGHVAPSLLLDDEAFADPADLLIRFDHYVTRLLHADGVDLADLGVGGAAADPREIWRLFASRWHLFEGTASGYWLMHELSELFGVTVAPSGETADAVYDLIASRLARPEFRPRALFERFRIDVLATTDDPLDDLAAHAALAADPAITGRVLPTFRPDAYLDPAAADFGERVLRLADGHGTAPDDFAGYLDALEARRAHFIDHGAVSADHGVPDCYTADLSDDETAALFRLAVAGRLDAAGAREFRGAMLLRMAGMSARDGLVMTVHAGVVRNHSSATLRAFGPDSGHDIPMTTTFTQDLRPLLERYGLERNLHLVLFTVDESAYSREIAPLAGFYPSVFIGAPWWFLDAPDSVLRFRSAVTETAGFSRGSGFIDDTRAFLSIPARHDMSRRLDSVFLARLVAEGRLTRRQAERRAVDLVDTQPRKVFKL</sequence>
<dbReference type="Gene3D" id="3.20.20.140">
    <property type="entry name" value="Metal-dependent hydrolases"/>
    <property type="match status" value="1"/>
</dbReference>
<dbReference type="InterPro" id="IPR032466">
    <property type="entry name" value="Metal_Hydrolase"/>
</dbReference>
<comment type="catalytic activity">
    <reaction evidence="1">
        <text>D-glucuronate = D-fructuronate</text>
        <dbReference type="Rhea" id="RHEA:13049"/>
        <dbReference type="ChEBI" id="CHEBI:58720"/>
        <dbReference type="ChEBI" id="CHEBI:59863"/>
        <dbReference type="EC" id="5.3.1.12"/>
    </reaction>
</comment>
<dbReference type="Pfam" id="PF02614">
    <property type="entry name" value="UxaC"/>
    <property type="match status" value="1"/>
</dbReference>
<dbReference type="NCBIfam" id="NF002794">
    <property type="entry name" value="PRK02925.1"/>
    <property type="match status" value="1"/>
</dbReference>
<reference evidence="8" key="1">
    <citation type="submission" date="2017-04" db="EMBL/GenBank/DDBJ databases">
        <authorList>
            <person name="Varghese N."/>
            <person name="Submissions S."/>
        </authorList>
    </citation>
    <scope>NUCLEOTIDE SEQUENCE [LARGE SCALE GENOMIC DNA]</scope>
    <source>
        <strain evidence="8">VKM Ac-2121</strain>
    </source>
</reference>
<evidence type="ECO:0000256" key="4">
    <source>
        <dbReference type="ARBA" id="ARBA00012546"/>
    </source>
</evidence>
<dbReference type="EC" id="5.3.1.12" evidence="4"/>
<dbReference type="GO" id="GO:0042840">
    <property type="term" value="P:D-glucuronate catabolic process"/>
    <property type="evidence" value="ECO:0007669"/>
    <property type="project" value="TreeGrafter"/>
</dbReference>
<evidence type="ECO:0000256" key="3">
    <source>
        <dbReference type="ARBA" id="ARBA00008397"/>
    </source>
</evidence>
<dbReference type="STRING" id="1891671.SAMN06295885_3577"/>
<evidence type="ECO:0000256" key="6">
    <source>
        <dbReference type="ARBA" id="ARBA00023235"/>
    </source>
</evidence>
<comment type="pathway">
    <text evidence="2">Carbohydrate metabolism; pentose and glucuronate interconversion.</text>
</comment>
<dbReference type="AlphaFoldDB" id="A0A1X7PGX1"/>
<evidence type="ECO:0000256" key="5">
    <source>
        <dbReference type="ARBA" id="ARBA00020555"/>
    </source>
</evidence>
<keyword evidence="6 7" id="KW-0413">Isomerase</keyword>
<accession>A0A1X7PGX1</accession>
<evidence type="ECO:0000313" key="7">
    <source>
        <dbReference type="EMBL" id="SMH50573.1"/>
    </source>
</evidence>
<evidence type="ECO:0000313" key="8">
    <source>
        <dbReference type="Proteomes" id="UP000193711"/>
    </source>
</evidence>
<dbReference type="UniPathway" id="UPA00246"/>
<dbReference type="InterPro" id="IPR003766">
    <property type="entry name" value="Uronate_isomerase"/>
</dbReference>
<dbReference type="SUPFAM" id="SSF51556">
    <property type="entry name" value="Metallo-dependent hydrolases"/>
    <property type="match status" value="1"/>
</dbReference>
<evidence type="ECO:0000256" key="2">
    <source>
        <dbReference type="ARBA" id="ARBA00004892"/>
    </source>
</evidence>
<dbReference type="PANTHER" id="PTHR30068:SF4">
    <property type="entry name" value="URONATE ISOMERASE"/>
    <property type="match status" value="1"/>
</dbReference>
<evidence type="ECO:0000256" key="1">
    <source>
        <dbReference type="ARBA" id="ARBA00001165"/>
    </source>
</evidence>
<dbReference type="GO" id="GO:0019698">
    <property type="term" value="P:D-galacturonate catabolic process"/>
    <property type="evidence" value="ECO:0007669"/>
    <property type="project" value="TreeGrafter"/>
</dbReference>
<dbReference type="Gene3D" id="1.10.2020.10">
    <property type="entry name" value="uronate isomerase, domain 2, chain A"/>
    <property type="match status" value="1"/>
</dbReference>
<gene>
    <name evidence="7" type="ORF">SAMN06295885_3577</name>
</gene>
<dbReference type="RefSeq" id="WP_208857010.1">
    <property type="nucleotide sequence ID" value="NZ_FXBM01000004.1"/>
</dbReference>